<evidence type="ECO:0000313" key="2">
    <source>
        <dbReference type="EMBL" id="SBS93055.1"/>
    </source>
</evidence>
<dbReference type="InterPro" id="IPR008780">
    <property type="entry name" value="Plasmodium_Vir"/>
</dbReference>
<reference evidence="3" key="1">
    <citation type="submission" date="2016-05" db="EMBL/GenBank/DDBJ databases">
        <authorList>
            <person name="Naeem Raeece"/>
        </authorList>
    </citation>
    <scope>NUCLEOTIDE SEQUENCE [LARGE SCALE GENOMIC DNA]</scope>
</reference>
<dbReference type="Proteomes" id="UP000078560">
    <property type="component" value="Unassembled WGS sequence"/>
</dbReference>
<protein>
    <submittedName>
        <fullName evidence="2">PIR Superfamily Protein</fullName>
    </submittedName>
</protein>
<keyword evidence="1" id="KW-1133">Transmembrane helix</keyword>
<evidence type="ECO:0000256" key="1">
    <source>
        <dbReference type="SAM" id="Phobius"/>
    </source>
</evidence>
<keyword evidence="1" id="KW-0472">Membrane</keyword>
<feature type="transmembrane region" description="Helical" evidence="1">
    <location>
        <begin position="238"/>
        <end position="259"/>
    </location>
</feature>
<sequence length="316" mass="37154">MSDTKSDIYSFFKEFKEYKDYEAEMNHLFPTDKLTTKCDSFRTGIQKFGTENANDVCVKFKILCKVIQSKKKEPEPKTLDSKDFAYLNYWLNSLSKKTMGIHNLTVNKFQDTFSSIEEDFLNYGLLNEKLYDIKNEHFNNMNLLSDLYIYHGEIYQETSKLGKEKIPCIEYFEKYINTYKQGIIQCPHDNTSFCKALKHIKEKYEDNFLQEYSMTKHCIDRDRLELPTYKDVSGNKQITIVGSVLGPSLGTLFTLLFLYKTTPFAQWIRAKMLTNKGEKSNPYETNNELFLDFSDNEHVNFGENQYRISYDSVVNI</sequence>
<gene>
    <name evidence="2" type="ORF">POVCU2_0078680</name>
</gene>
<dbReference type="AlphaFoldDB" id="A0A1A8WMH6"/>
<keyword evidence="1" id="KW-0812">Transmembrane</keyword>
<name>A0A1A8WMH6_PLAOA</name>
<dbReference type="EMBL" id="FLQU01001454">
    <property type="protein sequence ID" value="SBS93055.1"/>
    <property type="molecule type" value="Genomic_DNA"/>
</dbReference>
<dbReference type="Pfam" id="PF05795">
    <property type="entry name" value="Plasmodium_Vir"/>
    <property type="match status" value="1"/>
</dbReference>
<accession>A0A1A8WMH6</accession>
<organism evidence="2 3">
    <name type="scientific">Plasmodium ovale curtisi</name>
    <dbReference type="NCBI Taxonomy" id="864141"/>
    <lineage>
        <taxon>Eukaryota</taxon>
        <taxon>Sar</taxon>
        <taxon>Alveolata</taxon>
        <taxon>Apicomplexa</taxon>
        <taxon>Aconoidasida</taxon>
        <taxon>Haemosporida</taxon>
        <taxon>Plasmodiidae</taxon>
        <taxon>Plasmodium</taxon>
        <taxon>Plasmodium (Plasmodium)</taxon>
    </lineage>
</organism>
<proteinExistence type="predicted"/>
<evidence type="ECO:0000313" key="3">
    <source>
        <dbReference type="Proteomes" id="UP000078560"/>
    </source>
</evidence>